<dbReference type="PANTHER" id="PTHR31423:SF3">
    <property type="entry name" value="PROLYL-TRNA SYNTHETASE ASSOCIATED DOMAIN-CONTAINING PROTEIN 1-RELATED"/>
    <property type="match status" value="1"/>
</dbReference>
<dbReference type="RefSeq" id="WP_377212477.1">
    <property type="nucleotide sequence ID" value="NZ_JBHTJV010000009.1"/>
</dbReference>
<evidence type="ECO:0000256" key="1">
    <source>
        <dbReference type="ARBA" id="ARBA00010201"/>
    </source>
</evidence>
<proteinExistence type="inferred from homology"/>
<dbReference type="EMBL" id="JBHTJV010000009">
    <property type="protein sequence ID" value="MFD0916619.1"/>
    <property type="molecule type" value="Genomic_DNA"/>
</dbReference>
<feature type="domain" description="YbaK/aminoacyl-tRNA synthetase-associated" evidence="2">
    <location>
        <begin position="30"/>
        <end position="155"/>
    </location>
</feature>
<dbReference type="Pfam" id="PF04073">
    <property type="entry name" value="tRNA_edit"/>
    <property type="match status" value="1"/>
</dbReference>
<dbReference type="Gene3D" id="3.90.960.10">
    <property type="entry name" value="YbaK/aminoacyl-tRNA synthetase-associated domain"/>
    <property type="match status" value="1"/>
</dbReference>
<comment type="caution">
    <text evidence="3">The sequence shown here is derived from an EMBL/GenBank/DDBJ whole genome shotgun (WGS) entry which is preliminary data.</text>
</comment>
<dbReference type="CDD" id="cd04335">
    <property type="entry name" value="PrdX_deacylase"/>
    <property type="match status" value="1"/>
</dbReference>
<name>A0ABW3FIH3_9HYPH</name>
<evidence type="ECO:0000313" key="4">
    <source>
        <dbReference type="Proteomes" id="UP001597101"/>
    </source>
</evidence>
<gene>
    <name evidence="3" type="ORF">ACFQ14_09390</name>
</gene>
<dbReference type="InterPro" id="IPR036754">
    <property type="entry name" value="YbaK/aa-tRNA-synt-asso_dom_sf"/>
</dbReference>
<keyword evidence="4" id="KW-1185">Reference proteome</keyword>
<comment type="similarity">
    <text evidence="1">Belongs to the PRORSD1 family.</text>
</comment>
<sequence length="174" mass="19223">MTDLPSTPVDRNALLGFLDKQGFAVTTTDHPPLFTVEDSQKLRGSIEGGHTKNLFLKDKKGAYFLLTAEEDSEVNLKTLHKLLDGSSRFSFGKPEALLELLGVIPGAVTAFGIINDRENNVTFAIDSRLMRHDKINCHPLTNEATTTIARDDLLAFAKLCEHEPMIVDLSQEVD</sequence>
<evidence type="ECO:0000259" key="2">
    <source>
        <dbReference type="Pfam" id="PF04073"/>
    </source>
</evidence>
<dbReference type="InterPro" id="IPR040285">
    <property type="entry name" value="ProX/PRXD1"/>
</dbReference>
<dbReference type="SUPFAM" id="SSF55826">
    <property type="entry name" value="YbaK/ProRS associated domain"/>
    <property type="match status" value="1"/>
</dbReference>
<protein>
    <submittedName>
        <fullName evidence="3">Prolyl-tRNA synthetase associated domain-containing protein</fullName>
    </submittedName>
</protein>
<evidence type="ECO:0000313" key="3">
    <source>
        <dbReference type="EMBL" id="MFD0916619.1"/>
    </source>
</evidence>
<reference evidence="4" key="1">
    <citation type="journal article" date="2019" name="Int. J. Syst. Evol. Microbiol.">
        <title>The Global Catalogue of Microorganisms (GCM) 10K type strain sequencing project: providing services to taxonomists for standard genome sequencing and annotation.</title>
        <authorList>
            <consortium name="The Broad Institute Genomics Platform"/>
            <consortium name="The Broad Institute Genome Sequencing Center for Infectious Disease"/>
            <person name="Wu L."/>
            <person name="Ma J."/>
        </authorList>
    </citation>
    <scope>NUCLEOTIDE SEQUENCE [LARGE SCALE GENOMIC DNA]</scope>
    <source>
        <strain evidence="4">CCUG 60023</strain>
    </source>
</reference>
<dbReference type="PANTHER" id="PTHR31423">
    <property type="entry name" value="YBAK DOMAIN-CONTAINING PROTEIN"/>
    <property type="match status" value="1"/>
</dbReference>
<organism evidence="3 4">
    <name type="scientific">Pseudahrensia aquimaris</name>
    <dbReference type="NCBI Taxonomy" id="744461"/>
    <lineage>
        <taxon>Bacteria</taxon>
        <taxon>Pseudomonadati</taxon>
        <taxon>Pseudomonadota</taxon>
        <taxon>Alphaproteobacteria</taxon>
        <taxon>Hyphomicrobiales</taxon>
        <taxon>Ahrensiaceae</taxon>
        <taxon>Pseudahrensia</taxon>
    </lineage>
</organism>
<dbReference type="Proteomes" id="UP001597101">
    <property type="component" value="Unassembled WGS sequence"/>
</dbReference>
<accession>A0ABW3FIH3</accession>
<dbReference type="InterPro" id="IPR007214">
    <property type="entry name" value="YbaK/aa-tRNA-synth-assoc-dom"/>
</dbReference>